<dbReference type="InterPro" id="IPR006427">
    <property type="entry name" value="Portal_HK97"/>
</dbReference>
<dbReference type="KEGG" id="hli:HLI_06065"/>
<protein>
    <submittedName>
        <fullName evidence="2">Phage portal protein</fullName>
    </submittedName>
</protein>
<dbReference type="Gene3D" id="3.30.1120.70">
    <property type="match status" value="1"/>
</dbReference>
<evidence type="ECO:0000313" key="3">
    <source>
        <dbReference type="Proteomes" id="UP000287756"/>
    </source>
</evidence>
<dbReference type="Pfam" id="PF04860">
    <property type="entry name" value="Phage_portal"/>
    <property type="match status" value="1"/>
</dbReference>
<reference evidence="2 3" key="1">
    <citation type="submission" date="2018-01" db="EMBL/GenBank/DDBJ databases">
        <title>The whole genome sequencing and assembly of Halobacillus litoralis ERB031 strain.</title>
        <authorList>
            <person name="Lee S.-J."/>
            <person name="Park M.-K."/>
            <person name="Kim J.-Y."/>
            <person name="Lee Y.-J."/>
            <person name="Yi H."/>
            <person name="Bahn Y.-S."/>
            <person name="Kim J.F."/>
            <person name="Lee D.-W."/>
        </authorList>
    </citation>
    <scope>NUCLEOTIDE SEQUENCE [LARGE SCALE GENOMIC DNA]</scope>
    <source>
        <strain evidence="2 3">ERB 031</strain>
    </source>
</reference>
<dbReference type="AlphaFoldDB" id="A0A410MAX4"/>
<name>A0A410MAX4_9BACI</name>
<evidence type="ECO:0000313" key="2">
    <source>
        <dbReference type="EMBL" id="QAS51830.1"/>
    </source>
</evidence>
<dbReference type="Proteomes" id="UP000287756">
    <property type="component" value="Chromosome"/>
</dbReference>
<dbReference type="NCBIfam" id="TIGR01537">
    <property type="entry name" value="portal_HK97"/>
    <property type="match status" value="1"/>
</dbReference>
<dbReference type="EMBL" id="CP026118">
    <property type="protein sequence ID" value="QAS51830.1"/>
    <property type="molecule type" value="Genomic_DNA"/>
</dbReference>
<dbReference type="Gene3D" id="1.20.1270.210">
    <property type="match status" value="1"/>
</dbReference>
<dbReference type="RefSeq" id="WP_128523903.1">
    <property type="nucleotide sequence ID" value="NZ_CP026118.1"/>
</dbReference>
<organism evidence="2 3">
    <name type="scientific">Halobacillus litoralis</name>
    <dbReference type="NCBI Taxonomy" id="45668"/>
    <lineage>
        <taxon>Bacteria</taxon>
        <taxon>Bacillati</taxon>
        <taxon>Bacillota</taxon>
        <taxon>Bacilli</taxon>
        <taxon>Bacillales</taxon>
        <taxon>Bacillaceae</taxon>
        <taxon>Halobacillus</taxon>
    </lineage>
</organism>
<feature type="compositionally biased region" description="Basic and acidic residues" evidence="1">
    <location>
        <begin position="403"/>
        <end position="412"/>
    </location>
</feature>
<evidence type="ECO:0000256" key="1">
    <source>
        <dbReference type="SAM" id="MobiDB-lite"/>
    </source>
</evidence>
<dbReference type="Gene3D" id="3.40.140.120">
    <property type="match status" value="1"/>
</dbReference>
<dbReference type="InterPro" id="IPR006944">
    <property type="entry name" value="Phage/GTA_portal"/>
</dbReference>
<gene>
    <name evidence="2" type="ORF">HLI_06065</name>
</gene>
<sequence>MGLFTFPGSKKGDYFSSTIYSSARTYSISEEQAMQIPAVKASVDLIASTVSQLPVYLYKELENGDINTIKKDSRIDLLNESMNQRETSAKIKRLLIKDLLFYGKAYLLNRYDQFFYLKANQVHPDFYTKDDLTIAGVEYRYDSPNASVILSEDEVISFDVGTEGVLVDGDQILQQAFNELDYSKNVMKNGALPVGVLKAASRLTEPAINRLRESWENLYGGSKNSSKTLILEEGLDYTPISLNPNDLQLNESAKTTLASVARLFNVPESMVNSLANKYGSLEMNNLHFLQYTVGPLINVIETTLNKELLDESEKIGGIYFRFDTSEVLRTTEKQKVETTIQLVKNGIISENEGRSRLDYKRIEKDYFTLNMASALKDVETGDITVINLGETIKQEDESDEDGDSRHPNDLII</sequence>
<proteinExistence type="predicted"/>
<accession>A0A410MAX4</accession>
<dbReference type="OrthoDB" id="9765386at2"/>
<feature type="region of interest" description="Disordered" evidence="1">
    <location>
        <begin position="392"/>
        <end position="412"/>
    </location>
</feature>